<feature type="region of interest" description="Disordered" evidence="1">
    <location>
        <begin position="1"/>
        <end position="25"/>
    </location>
</feature>
<keyword evidence="3" id="KW-1185">Reference proteome</keyword>
<comment type="caution">
    <text evidence="2">The sequence shown here is derived from an EMBL/GenBank/DDBJ whole genome shotgun (WGS) entry which is preliminary data.</text>
</comment>
<reference evidence="2" key="1">
    <citation type="submission" date="2023-03" db="EMBL/GenBank/DDBJ databases">
        <title>Massive genome expansion in bonnet fungi (Mycena s.s.) driven by repeated elements and novel gene families across ecological guilds.</title>
        <authorList>
            <consortium name="Lawrence Berkeley National Laboratory"/>
            <person name="Harder C.B."/>
            <person name="Miyauchi S."/>
            <person name="Viragh M."/>
            <person name="Kuo A."/>
            <person name="Thoen E."/>
            <person name="Andreopoulos B."/>
            <person name="Lu D."/>
            <person name="Skrede I."/>
            <person name="Drula E."/>
            <person name="Henrissat B."/>
            <person name="Morin E."/>
            <person name="Kohler A."/>
            <person name="Barry K."/>
            <person name="LaButti K."/>
            <person name="Morin E."/>
            <person name="Salamov A."/>
            <person name="Lipzen A."/>
            <person name="Mereny Z."/>
            <person name="Hegedus B."/>
            <person name="Baldrian P."/>
            <person name="Stursova M."/>
            <person name="Weitz H."/>
            <person name="Taylor A."/>
            <person name="Grigoriev I.V."/>
            <person name="Nagy L.G."/>
            <person name="Martin F."/>
            <person name="Kauserud H."/>
        </authorList>
    </citation>
    <scope>NUCLEOTIDE SEQUENCE</scope>
    <source>
        <strain evidence="2">9144</strain>
    </source>
</reference>
<protein>
    <submittedName>
        <fullName evidence="2">Uncharacterized protein</fullName>
    </submittedName>
</protein>
<evidence type="ECO:0000256" key="1">
    <source>
        <dbReference type="SAM" id="MobiDB-lite"/>
    </source>
</evidence>
<feature type="compositionally biased region" description="Basic and acidic residues" evidence="1">
    <location>
        <begin position="1"/>
        <end position="10"/>
    </location>
</feature>
<evidence type="ECO:0000313" key="3">
    <source>
        <dbReference type="Proteomes" id="UP001219525"/>
    </source>
</evidence>
<accession>A0AAD6Y9V5</accession>
<dbReference type="AlphaFoldDB" id="A0AAD6Y9V5"/>
<dbReference type="Proteomes" id="UP001219525">
    <property type="component" value="Unassembled WGS sequence"/>
</dbReference>
<name>A0AAD6Y9V5_9AGAR</name>
<gene>
    <name evidence="2" type="ORF">GGX14DRAFT_566423</name>
</gene>
<organism evidence="2 3">
    <name type="scientific">Mycena pura</name>
    <dbReference type="NCBI Taxonomy" id="153505"/>
    <lineage>
        <taxon>Eukaryota</taxon>
        <taxon>Fungi</taxon>
        <taxon>Dikarya</taxon>
        <taxon>Basidiomycota</taxon>
        <taxon>Agaricomycotina</taxon>
        <taxon>Agaricomycetes</taxon>
        <taxon>Agaricomycetidae</taxon>
        <taxon>Agaricales</taxon>
        <taxon>Marasmiineae</taxon>
        <taxon>Mycenaceae</taxon>
        <taxon>Mycena</taxon>
    </lineage>
</organism>
<sequence>MPDCSKDGGRKATRPIRPQSDLKDSLRKSYVDQLRAHASPNISPRCYDDSRAFHLALGSTRGPPIGVFEPLTITTQASRARAFFKKPRKWSQRIPPPRVIAPKTSLSHVFQAHCTATLAALYRERLTPPRRLRSCGAGGIGLDVQPNLGSTYSRATRPAALPGDSELFRGAQPAGDSEFFHSPLVVRSAAPPSPCLRVELLHARRKSFPRHACAALAAVWQRGHPYAAGF</sequence>
<proteinExistence type="predicted"/>
<dbReference type="EMBL" id="JARJCW010000031">
    <property type="protein sequence ID" value="KAJ7209237.1"/>
    <property type="molecule type" value="Genomic_DNA"/>
</dbReference>
<evidence type="ECO:0000313" key="2">
    <source>
        <dbReference type="EMBL" id="KAJ7209237.1"/>
    </source>
</evidence>